<dbReference type="Pfam" id="PF09423">
    <property type="entry name" value="PhoD"/>
    <property type="match status" value="1"/>
</dbReference>
<dbReference type="InterPro" id="IPR029052">
    <property type="entry name" value="Metallo-depent_PP-like"/>
</dbReference>
<dbReference type="SUPFAM" id="SSF56300">
    <property type="entry name" value="Metallo-dependent phosphatases"/>
    <property type="match status" value="1"/>
</dbReference>
<accession>A0AAD9NDD8</accession>
<dbReference type="Gene3D" id="3.60.21.70">
    <property type="entry name" value="PhoD-like phosphatase"/>
    <property type="match status" value="1"/>
</dbReference>
<evidence type="ECO:0000259" key="1">
    <source>
        <dbReference type="Pfam" id="PF09423"/>
    </source>
</evidence>
<dbReference type="InterPro" id="IPR018946">
    <property type="entry name" value="PhoD-like_MPP"/>
</dbReference>
<protein>
    <recommendedName>
        <fullName evidence="1">PhoD-like phosphatase metallophosphatase domain-containing protein</fullName>
    </recommendedName>
</protein>
<proteinExistence type="predicted"/>
<organism evidence="2 3">
    <name type="scientific">Paralvinella palmiformis</name>
    <dbReference type="NCBI Taxonomy" id="53620"/>
    <lineage>
        <taxon>Eukaryota</taxon>
        <taxon>Metazoa</taxon>
        <taxon>Spiralia</taxon>
        <taxon>Lophotrochozoa</taxon>
        <taxon>Annelida</taxon>
        <taxon>Polychaeta</taxon>
        <taxon>Sedentaria</taxon>
        <taxon>Canalipalpata</taxon>
        <taxon>Terebellida</taxon>
        <taxon>Terebelliformia</taxon>
        <taxon>Alvinellidae</taxon>
        <taxon>Paralvinella</taxon>
    </lineage>
</organism>
<dbReference type="CDD" id="cd07389">
    <property type="entry name" value="MPP_PhoD"/>
    <property type="match status" value="1"/>
</dbReference>
<reference evidence="2" key="1">
    <citation type="journal article" date="2023" name="Mol. Biol. Evol.">
        <title>Third-Generation Sequencing Reveals the Adaptive Role of the Epigenome in Three Deep-Sea Polychaetes.</title>
        <authorList>
            <person name="Perez M."/>
            <person name="Aroh O."/>
            <person name="Sun Y."/>
            <person name="Lan Y."/>
            <person name="Juniper S.K."/>
            <person name="Young C.R."/>
            <person name="Angers B."/>
            <person name="Qian P.Y."/>
        </authorList>
    </citation>
    <scope>NUCLEOTIDE SEQUENCE</scope>
    <source>
        <strain evidence="2">P08H-3</strain>
    </source>
</reference>
<dbReference type="Proteomes" id="UP001208570">
    <property type="component" value="Unassembled WGS sequence"/>
</dbReference>
<feature type="domain" description="PhoD-like phosphatase metallophosphatase" evidence="1">
    <location>
        <begin position="95"/>
        <end position="435"/>
    </location>
</feature>
<dbReference type="AlphaFoldDB" id="A0AAD9NDD8"/>
<evidence type="ECO:0000313" key="2">
    <source>
        <dbReference type="EMBL" id="KAK2166162.1"/>
    </source>
</evidence>
<dbReference type="EMBL" id="JAODUP010000041">
    <property type="protein sequence ID" value="KAK2166162.1"/>
    <property type="molecule type" value="Genomic_DNA"/>
</dbReference>
<keyword evidence="3" id="KW-1185">Reference proteome</keyword>
<dbReference type="PANTHER" id="PTHR37031">
    <property type="entry name" value="METALLOPHOSPHATASE BINDING DOMAIN PROTEIN"/>
    <property type="match status" value="1"/>
</dbReference>
<evidence type="ECO:0000313" key="3">
    <source>
        <dbReference type="Proteomes" id="UP001208570"/>
    </source>
</evidence>
<sequence>MPLNILCGPVIGLVTQSTAIVLLEVDDDADVTMELKISGKSHSRKKSLRAKTPTVYEFDGLQENKTYQILVPEVSKKHLGEVRTLPLDIKKINVAVVSCDLAKLQSKVDMWERLYYDGRRDDVQILMHIGDNVYIDEEVSYDMTNQELIEDESRLLNAKKVDQNIPYVRARSVLSGLSQDDWESKRQEILEIYRDKYRRVWGRPSKARCLAHFSNLMILDDHDIRDDFGSEPQDGDPDHKEYFLGHIALQVYHEYQRQLWDPDVMSKREELYNEFYCITHGPLGILMLDARMITSCYMPKRDPGDDTYYGKEQTADFRRQFAGNGEVRLWLIAASLPLMFLKRKINELAERTKIADDMAGFINVHHKSDFVPMLDMFRKWKERRGPGSDIMILAGDVHIGGFTDIYHKRDNKKSLVCRQVTTSPICNKHWKFHEYKAIRTMMRFTESYGSYGYHHYDWVNQCNFAILKIDFSNPSLLKYSVELVFEKGSMMKHSHEKDWDKHTDSCCTML</sequence>
<comment type="caution">
    <text evidence="2">The sequence shown here is derived from an EMBL/GenBank/DDBJ whole genome shotgun (WGS) entry which is preliminary data.</text>
</comment>
<gene>
    <name evidence="2" type="ORF">LSH36_41g11018</name>
</gene>
<dbReference type="InterPro" id="IPR038607">
    <property type="entry name" value="PhoD-like_sf"/>
</dbReference>
<name>A0AAD9NDD8_9ANNE</name>
<dbReference type="PANTHER" id="PTHR37031:SF2">
    <property type="entry name" value="PHOD-LIKE PHOSPHATASE METALLOPHOSPHATASE DOMAIN-CONTAINING PROTEIN"/>
    <property type="match status" value="1"/>
</dbReference>